<dbReference type="RefSeq" id="WP_047820051.1">
    <property type="nucleotide sequence ID" value="NZ_CP011770.1"/>
</dbReference>
<dbReference type="Proteomes" id="UP000035287">
    <property type="component" value="Chromosome"/>
</dbReference>
<organism evidence="1 2">
    <name type="scientific">Croceicoccus naphthovorans</name>
    <dbReference type="NCBI Taxonomy" id="1348774"/>
    <lineage>
        <taxon>Bacteria</taxon>
        <taxon>Pseudomonadati</taxon>
        <taxon>Pseudomonadota</taxon>
        <taxon>Alphaproteobacteria</taxon>
        <taxon>Sphingomonadales</taxon>
        <taxon>Erythrobacteraceae</taxon>
        <taxon>Croceicoccus</taxon>
    </lineage>
</organism>
<dbReference type="AlphaFoldDB" id="A0A0G3XFD8"/>
<evidence type="ECO:0000313" key="1">
    <source>
        <dbReference type="EMBL" id="AKM09361.1"/>
    </source>
</evidence>
<protein>
    <submittedName>
        <fullName evidence="1">Uncharacterized protein</fullName>
    </submittedName>
</protein>
<keyword evidence="2" id="KW-1185">Reference proteome</keyword>
<dbReference type="SUPFAM" id="SSF46785">
    <property type="entry name" value="Winged helix' DNA-binding domain"/>
    <property type="match status" value="1"/>
</dbReference>
<reference evidence="1 2" key="1">
    <citation type="submission" date="2015-06" db="EMBL/GenBank/DDBJ databases">
        <authorList>
            <person name="Zeng Y."/>
            <person name="Huang Y."/>
        </authorList>
    </citation>
    <scope>NUCLEOTIDE SEQUENCE [LARGE SCALE GENOMIC DNA]</scope>
    <source>
        <strain evidence="1 2">PQ-2</strain>
    </source>
</reference>
<dbReference type="PATRIC" id="fig|1348774.3.peg.868"/>
<dbReference type="InterPro" id="IPR036390">
    <property type="entry name" value="WH_DNA-bd_sf"/>
</dbReference>
<evidence type="ECO:0000313" key="2">
    <source>
        <dbReference type="Proteomes" id="UP000035287"/>
    </source>
</evidence>
<dbReference type="OrthoDB" id="7594920at2"/>
<dbReference type="EMBL" id="CP011770">
    <property type="protein sequence ID" value="AKM09361.1"/>
    <property type="molecule type" value="Genomic_DNA"/>
</dbReference>
<dbReference type="Gene3D" id="1.10.10.10">
    <property type="entry name" value="Winged helix-like DNA-binding domain superfamily/Winged helix DNA-binding domain"/>
    <property type="match status" value="1"/>
</dbReference>
<proteinExistence type="predicted"/>
<dbReference type="STRING" id="1348774.AB433_04170"/>
<gene>
    <name evidence="1" type="ORF">AB433_04170</name>
</gene>
<name>A0A0G3XFD8_9SPHN</name>
<accession>A0A0G3XFD8</accession>
<sequence>MAQGVRAFRYDDAEPVRHASGAAASISVFADRAALRSQLGDSAGEAGLILRQSESLSRLVDGDALVLGDVVLIDAPVAGAELLAAFARLDMRAARSGCQLIVSTTCDSLDAIFGCFDQSDAQILVAPSGAEWALALGSALARVPHAAVNELSGEDRIALVRLTEQVQMLARKMEGLSQDDLLPGERESDRLRSPGLDYVAPQSSAPAPVAKAGKLPSPVLVREIIRQRQLRARFFEEELFADPAWDILLDLTAAKGEGTDVCVSSLCIAACVPPTTALRWISQMTEAGLLNRVRDPADRRRAFIELSDGAAKSMADYFHRLDNGAAVV</sequence>
<dbReference type="KEGG" id="cna:AB433_04170"/>
<dbReference type="InterPro" id="IPR036388">
    <property type="entry name" value="WH-like_DNA-bd_sf"/>
</dbReference>